<evidence type="ECO:0000259" key="1">
    <source>
        <dbReference type="Pfam" id="PF02464"/>
    </source>
</evidence>
<accession>A0A852WNL8</accession>
<protein>
    <submittedName>
        <fullName evidence="2">Nicotinamide-nucleotide amidase</fullName>
        <ecNumber evidence="2">3.5.1.42</ecNumber>
    </submittedName>
</protein>
<evidence type="ECO:0000313" key="3">
    <source>
        <dbReference type="Proteomes" id="UP000549066"/>
    </source>
</evidence>
<dbReference type="EC" id="3.5.1.42" evidence="2"/>
<dbReference type="Gene3D" id="3.90.950.20">
    <property type="entry name" value="CinA-like"/>
    <property type="match status" value="1"/>
</dbReference>
<dbReference type="Proteomes" id="UP000549066">
    <property type="component" value="Unassembled WGS sequence"/>
</dbReference>
<name>A0A852WNL8_9MICO</name>
<keyword evidence="2" id="KW-0378">Hydrolase</keyword>
<comment type="caution">
    <text evidence="2">The sequence shown here is derived from an EMBL/GenBank/DDBJ whole genome shotgun (WGS) entry which is preliminary data.</text>
</comment>
<dbReference type="Pfam" id="PF02464">
    <property type="entry name" value="CinA"/>
    <property type="match status" value="1"/>
</dbReference>
<dbReference type="GO" id="GO:0019159">
    <property type="term" value="F:nicotinamide-nucleotide amidase activity"/>
    <property type="evidence" value="ECO:0007669"/>
    <property type="project" value="UniProtKB-EC"/>
</dbReference>
<feature type="domain" description="CinA C-terminal" evidence="1">
    <location>
        <begin position="8"/>
        <end position="159"/>
    </location>
</feature>
<dbReference type="SUPFAM" id="SSF142433">
    <property type="entry name" value="CinA-like"/>
    <property type="match status" value="1"/>
</dbReference>
<dbReference type="AlphaFoldDB" id="A0A852WNL8"/>
<evidence type="ECO:0000313" key="2">
    <source>
        <dbReference type="EMBL" id="NYG19556.1"/>
    </source>
</evidence>
<reference evidence="2 3" key="1">
    <citation type="submission" date="2020-07" db="EMBL/GenBank/DDBJ databases">
        <title>Sequencing the genomes of 1000 actinobacteria strains.</title>
        <authorList>
            <person name="Klenk H.-P."/>
        </authorList>
    </citation>
    <scope>NUCLEOTIDE SEQUENCE [LARGE SCALE GENOMIC DNA]</scope>
    <source>
        <strain evidence="2 3">DSM 8598</strain>
    </source>
</reference>
<organism evidence="2 3">
    <name type="scientific">Agromyces hippuratus</name>
    <dbReference type="NCBI Taxonomy" id="286438"/>
    <lineage>
        <taxon>Bacteria</taxon>
        <taxon>Bacillati</taxon>
        <taxon>Actinomycetota</taxon>
        <taxon>Actinomycetes</taxon>
        <taxon>Micrococcales</taxon>
        <taxon>Microbacteriaceae</taxon>
        <taxon>Agromyces</taxon>
    </lineage>
</organism>
<dbReference type="NCBIfam" id="TIGR00199">
    <property type="entry name" value="PncC_domain"/>
    <property type="match status" value="1"/>
</dbReference>
<sequence>MPRATGDLAARLIAELTERGLRVAVAESLTGGLVVAELTSVPGASVVVSGGVVAYDTAVKRSVLGVDAELLEAEGAVHPEVARQMADRVRAALAIDGRAAELGIATTGVAGPADQDGRPPGTVFVGIAFDGEVEAIELALRGSRAEIRAATVQGAIDAALARLEESSPRRAE</sequence>
<proteinExistence type="predicted"/>
<gene>
    <name evidence="2" type="ORF">BJY17_000303</name>
</gene>
<dbReference type="InterPro" id="IPR008136">
    <property type="entry name" value="CinA_C"/>
</dbReference>
<dbReference type="RefSeq" id="WP_179549820.1">
    <property type="nucleotide sequence ID" value="NZ_JACCFI010000001.1"/>
</dbReference>
<keyword evidence="3" id="KW-1185">Reference proteome</keyword>
<dbReference type="InterPro" id="IPR036653">
    <property type="entry name" value="CinA-like_C"/>
</dbReference>
<dbReference type="EMBL" id="JACCFI010000001">
    <property type="protein sequence ID" value="NYG19556.1"/>
    <property type="molecule type" value="Genomic_DNA"/>
</dbReference>